<evidence type="ECO:0000259" key="11">
    <source>
        <dbReference type="Pfam" id="PF01618"/>
    </source>
</evidence>
<feature type="transmembrane region" description="Helical" evidence="10">
    <location>
        <begin position="23"/>
        <end position="48"/>
    </location>
</feature>
<comment type="caution">
    <text evidence="12">The sequence shown here is derived from an EMBL/GenBank/DDBJ whole genome shotgun (WGS) entry which is preliminary data.</text>
</comment>
<evidence type="ECO:0000256" key="7">
    <source>
        <dbReference type="ARBA" id="ARBA00023136"/>
    </source>
</evidence>
<organism evidence="12 13">
    <name type="scientific">Sphingorhabdus wooponensis</name>
    <dbReference type="NCBI Taxonomy" id="940136"/>
    <lineage>
        <taxon>Bacteria</taxon>
        <taxon>Pseudomonadati</taxon>
        <taxon>Pseudomonadota</taxon>
        <taxon>Alphaproteobacteria</taxon>
        <taxon>Sphingomonadales</taxon>
        <taxon>Sphingomonadaceae</taxon>
        <taxon>Sphingorhabdus</taxon>
    </lineage>
</organism>
<keyword evidence="3" id="KW-0997">Cell inner membrane</keyword>
<dbReference type="NCBIfam" id="TIGR02796">
    <property type="entry name" value="tolQ"/>
    <property type="match status" value="1"/>
</dbReference>
<keyword evidence="7 10" id="KW-0472">Membrane</keyword>
<keyword evidence="6 10" id="KW-1133">Transmembrane helix</keyword>
<keyword evidence="4" id="KW-0132">Cell division</keyword>
<evidence type="ECO:0000256" key="4">
    <source>
        <dbReference type="ARBA" id="ARBA00022618"/>
    </source>
</evidence>
<evidence type="ECO:0000256" key="10">
    <source>
        <dbReference type="SAM" id="Phobius"/>
    </source>
</evidence>
<proteinExistence type="inferred from homology"/>
<reference evidence="12 13" key="1">
    <citation type="submission" date="2018-12" db="EMBL/GenBank/DDBJ databases">
        <authorList>
            <person name="Kim S.-J."/>
            <person name="Jung G.-Y."/>
        </authorList>
    </citation>
    <scope>NUCLEOTIDE SEQUENCE [LARGE SCALE GENOMIC DNA]</scope>
    <source>
        <strain evidence="12 13">03SU3-P</strain>
    </source>
</reference>
<dbReference type="Proteomes" id="UP000268553">
    <property type="component" value="Unassembled WGS sequence"/>
</dbReference>
<dbReference type="AlphaFoldDB" id="A0A426RR34"/>
<protein>
    <submittedName>
        <fullName evidence="12">Protein TolQ</fullName>
    </submittedName>
</protein>
<gene>
    <name evidence="12" type="primary">tolQ</name>
    <name evidence="12" type="ORF">D7D48_00765</name>
</gene>
<dbReference type="InterPro" id="IPR002898">
    <property type="entry name" value="MotA_ExbB_proton_chnl"/>
</dbReference>
<dbReference type="InterPro" id="IPR050790">
    <property type="entry name" value="ExbB/TolQ_transport"/>
</dbReference>
<comment type="similarity">
    <text evidence="9">Belongs to the exbB/tolQ family.</text>
</comment>
<keyword evidence="9" id="KW-0813">Transport</keyword>
<accession>A0A426RR34</accession>
<keyword evidence="13" id="KW-1185">Reference proteome</keyword>
<evidence type="ECO:0000256" key="1">
    <source>
        <dbReference type="ARBA" id="ARBA00004651"/>
    </source>
</evidence>
<evidence type="ECO:0000256" key="6">
    <source>
        <dbReference type="ARBA" id="ARBA00022989"/>
    </source>
</evidence>
<evidence type="ECO:0000256" key="3">
    <source>
        <dbReference type="ARBA" id="ARBA00022519"/>
    </source>
</evidence>
<feature type="transmembrane region" description="Helical" evidence="10">
    <location>
        <begin position="134"/>
        <end position="155"/>
    </location>
</feature>
<dbReference type="OrthoDB" id="9805133at2"/>
<evidence type="ECO:0000256" key="8">
    <source>
        <dbReference type="ARBA" id="ARBA00023306"/>
    </source>
</evidence>
<keyword evidence="9" id="KW-0653">Protein transport</keyword>
<dbReference type="GO" id="GO:0005886">
    <property type="term" value="C:plasma membrane"/>
    <property type="evidence" value="ECO:0007669"/>
    <property type="project" value="UniProtKB-SubCell"/>
</dbReference>
<keyword evidence="2" id="KW-1003">Cell membrane</keyword>
<keyword evidence="8" id="KW-0131">Cell cycle</keyword>
<evidence type="ECO:0000256" key="9">
    <source>
        <dbReference type="RuleBase" id="RU004057"/>
    </source>
</evidence>
<dbReference type="GO" id="GO:0051301">
    <property type="term" value="P:cell division"/>
    <property type="evidence" value="ECO:0007669"/>
    <property type="project" value="UniProtKB-KW"/>
</dbReference>
<dbReference type="RefSeq" id="WP_125229483.1">
    <property type="nucleotide sequence ID" value="NZ_RWJI01000001.1"/>
</dbReference>
<dbReference type="Pfam" id="PF01618">
    <property type="entry name" value="MotA_ExbB"/>
    <property type="match status" value="1"/>
</dbReference>
<keyword evidence="5 10" id="KW-0812">Transmembrane</keyword>
<evidence type="ECO:0000313" key="12">
    <source>
        <dbReference type="EMBL" id="RRQ51469.1"/>
    </source>
</evidence>
<dbReference type="PANTHER" id="PTHR30625:SF3">
    <property type="entry name" value="TOL-PAL SYSTEM PROTEIN TOLQ"/>
    <property type="match status" value="1"/>
</dbReference>
<evidence type="ECO:0000256" key="2">
    <source>
        <dbReference type="ARBA" id="ARBA00022475"/>
    </source>
</evidence>
<sequence length="230" mass="24893">MSLLIATQNMGFSPVDLFMDADLVVKSVIVGLALSSVWVWTIVISFMIKMAGINRKSEAFEREFWGSSDIAAFSKAHAQNELPVAKVFAAGMAEWRLSTKGKHIDRAGTRERLATAMDATIAAETDRLANRLNFLATTGSVAPFIGLFGTVWGIMRSFAAIAAEQNSSLAVVAPGIAEALFATAIGLFAAIPAVIAYNRFSHRLNQYEARMGRFADGFHGTLSRELELEA</sequence>
<feature type="transmembrane region" description="Helical" evidence="10">
    <location>
        <begin position="175"/>
        <end position="197"/>
    </location>
</feature>
<comment type="subcellular location">
    <subcellularLocation>
        <location evidence="1">Cell membrane</location>
        <topology evidence="1">Multi-pass membrane protein</topology>
    </subcellularLocation>
    <subcellularLocation>
        <location evidence="9">Membrane</location>
        <topology evidence="9">Multi-pass membrane protein</topology>
    </subcellularLocation>
</comment>
<dbReference type="PANTHER" id="PTHR30625">
    <property type="entry name" value="PROTEIN TOLQ"/>
    <property type="match status" value="1"/>
</dbReference>
<dbReference type="GO" id="GO:0043213">
    <property type="term" value="P:bacteriocin transport"/>
    <property type="evidence" value="ECO:0007669"/>
    <property type="project" value="InterPro"/>
</dbReference>
<feature type="domain" description="MotA/TolQ/ExbB proton channel" evidence="11">
    <location>
        <begin position="82"/>
        <end position="211"/>
    </location>
</feature>
<dbReference type="GO" id="GO:0017038">
    <property type="term" value="P:protein import"/>
    <property type="evidence" value="ECO:0007669"/>
    <property type="project" value="TreeGrafter"/>
</dbReference>
<dbReference type="EMBL" id="RWJI01000001">
    <property type="protein sequence ID" value="RRQ51469.1"/>
    <property type="molecule type" value="Genomic_DNA"/>
</dbReference>
<name>A0A426RR34_9SPHN</name>
<evidence type="ECO:0000313" key="13">
    <source>
        <dbReference type="Proteomes" id="UP000268553"/>
    </source>
</evidence>
<dbReference type="InterPro" id="IPR014163">
    <property type="entry name" value="Tol-Pal_TolQ"/>
</dbReference>
<evidence type="ECO:0000256" key="5">
    <source>
        <dbReference type="ARBA" id="ARBA00022692"/>
    </source>
</evidence>